<dbReference type="EC" id="4.4.1.11" evidence="3"/>
<evidence type="ECO:0000313" key="10">
    <source>
        <dbReference type="Proteomes" id="UP001161390"/>
    </source>
</evidence>
<dbReference type="PROSITE" id="PS00868">
    <property type="entry name" value="CYS_MET_METAB_PP"/>
    <property type="match status" value="1"/>
</dbReference>
<reference evidence="9" key="1">
    <citation type="journal article" date="2014" name="Int. J. Syst. Evol. Microbiol.">
        <title>Complete genome of a new Firmicutes species belonging to the dominant human colonic microbiota ('Ruminococcus bicirculans') reveals two chromosomes and a selective capacity to utilize plant glucans.</title>
        <authorList>
            <consortium name="NISC Comparative Sequencing Program"/>
            <person name="Wegmann U."/>
            <person name="Louis P."/>
            <person name="Goesmann A."/>
            <person name="Henrissat B."/>
            <person name="Duncan S.H."/>
            <person name="Flint H.J."/>
        </authorList>
    </citation>
    <scope>NUCLEOTIDE SEQUENCE</scope>
    <source>
        <strain evidence="9">NBRC 108216</strain>
    </source>
</reference>
<comment type="similarity">
    <text evidence="2">Belongs to the trans-sulfuration enzymes family. L-methionine gamma-lyase subfamily.</text>
</comment>
<comment type="catalytic activity">
    <reaction evidence="7">
        <text>L-methionine + H2O = methanethiol + 2-oxobutanoate + NH4(+)</text>
        <dbReference type="Rhea" id="RHEA:23800"/>
        <dbReference type="ChEBI" id="CHEBI:15377"/>
        <dbReference type="ChEBI" id="CHEBI:16007"/>
        <dbReference type="ChEBI" id="CHEBI:16763"/>
        <dbReference type="ChEBI" id="CHEBI:28938"/>
        <dbReference type="ChEBI" id="CHEBI:57844"/>
        <dbReference type="EC" id="4.4.1.11"/>
    </reaction>
</comment>
<dbReference type="EMBL" id="BSNJ01000005">
    <property type="protein sequence ID" value="GLQ21606.1"/>
    <property type="molecule type" value="Genomic_DNA"/>
</dbReference>
<dbReference type="InterPro" id="IPR006237">
    <property type="entry name" value="L-Met_gamma_lys"/>
</dbReference>
<dbReference type="InterPro" id="IPR015421">
    <property type="entry name" value="PyrdxlP-dep_Trfase_major"/>
</dbReference>
<reference evidence="9" key="2">
    <citation type="submission" date="2023-01" db="EMBL/GenBank/DDBJ databases">
        <title>Draft genome sequence of Algimonas porphyrae strain NBRC 108216.</title>
        <authorList>
            <person name="Sun Q."/>
            <person name="Mori K."/>
        </authorList>
    </citation>
    <scope>NUCLEOTIDE SEQUENCE</scope>
    <source>
        <strain evidence="9">NBRC 108216</strain>
    </source>
</reference>
<gene>
    <name evidence="9" type="ORF">GCM10007854_25610</name>
</gene>
<accession>A0ABQ5V4T7</accession>
<name>A0ABQ5V4T7_9PROT</name>
<dbReference type="PANTHER" id="PTHR11808">
    <property type="entry name" value="TRANS-SULFURATION ENZYME FAMILY MEMBER"/>
    <property type="match status" value="1"/>
</dbReference>
<comment type="cofactor">
    <cofactor evidence="1 8">
        <name>pyridoxal 5'-phosphate</name>
        <dbReference type="ChEBI" id="CHEBI:597326"/>
    </cofactor>
</comment>
<comment type="caution">
    <text evidence="9">The sequence shown here is derived from an EMBL/GenBank/DDBJ whole genome shotgun (WGS) entry which is preliminary data.</text>
</comment>
<dbReference type="NCBIfam" id="TIGR01328">
    <property type="entry name" value="met_gam_lyase"/>
    <property type="match status" value="1"/>
</dbReference>
<evidence type="ECO:0000256" key="6">
    <source>
        <dbReference type="ARBA" id="ARBA00023239"/>
    </source>
</evidence>
<evidence type="ECO:0000256" key="3">
    <source>
        <dbReference type="ARBA" id="ARBA00012222"/>
    </source>
</evidence>
<dbReference type="InterPro" id="IPR054542">
    <property type="entry name" value="Cys_met_metab_PP"/>
</dbReference>
<dbReference type="InterPro" id="IPR015422">
    <property type="entry name" value="PyrdxlP-dep_Trfase_small"/>
</dbReference>
<dbReference type="RefSeq" id="WP_284373336.1">
    <property type="nucleotide sequence ID" value="NZ_BSNJ01000005.1"/>
</dbReference>
<organism evidence="9 10">
    <name type="scientific">Algimonas porphyrae</name>
    <dbReference type="NCBI Taxonomy" id="1128113"/>
    <lineage>
        <taxon>Bacteria</taxon>
        <taxon>Pseudomonadati</taxon>
        <taxon>Pseudomonadota</taxon>
        <taxon>Alphaproteobacteria</taxon>
        <taxon>Maricaulales</taxon>
        <taxon>Robiginitomaculaceae</taxon>
        <taxon>Algimonas</taxon>
    </lineage>
</organism>
<dbReference type="PIRSF" id="PIRSF001434">
    <property type="entry name" value="CGS"/>
    <property type="match status" value="1"/>
</dbReference>
<dbReference type="CDD" id="cd00614">
    <property type="entry name" value="CGS_like"/>
    <property type="match status" value="1"/>
</dbReference>
<dbReference type="Proteomes" id="UP001161390">
    <property type="component" value="Unassembled WGS sequence"/>
</dbReference>
<keyword evidence="5 8" id="KW-0663">Pyridoxal phosphate</keyword>
<evidence type="ECO:0000313" key="9">
    <source>
        <dbReference type="EMBL" id="GLQ21606.1"/>
    </source>
</evidence>
<protein>
    <recommendedName>
        <fullName evidence="4">L-methionine gamma-lyase</fullName>
        <ecNumber evidence="3">4.4.1.11</ecNumber>
    </recommendedName>
</protein>
<dbReference type="Gene3D" id="3.40.640.10">
    <property type="entry name" value="Type I PLP-dependent aspartate aminotransferase-like (Major domain)"/>
    <property type="match status" value="1"/>
</dbReference>
<dbReference type="InterPro" id="IPR000277">
    <property type="entry name" value="Cys/Met-Metab_PyrdxlP-dep_enz"/>
</dbReference>
<dbReference type="SUPFAM" id="SSF53383">
    <property type="entry name" value="PLP-dependent transferases"/>
    <property type="match status" value="1"/>
</dbReference>
<keyword evidence="10" id="KW-1185">Reference proteome</keyword>
<dbReference type="InterPro" id="IPR015424">
    <property type="entry name" value="PyrdxlP-dep_Trfase"/>
</dbReference>
<evidence type="ECO:0000256" key="5">
    <source>
        <dbReference type="ARBA" id="ARBA00022898"/>
    </source>
</evidence>
<proteinExistence type="inferred from homology"/>
<evidence type="ECO:0000256" key="7">
    <source>
        <dbReference type="ARBA" id="ARBA00049180"/>
    </source>
</evidence>
<evidence type="ECO:0000256" key="1">
    <source>
        <dbReference type="ARBA" id="ARBA00001933"/>
    </source>
</evidence>
<dbReference type="PANTHER" id="PTHR11808:SF80">
    <property type="entry name" value="CYSTATHIONINE GAMMA-LYASE"/>
    <property type="match status" value="1"/>
</dbReference>
<keyword evidence="6" id="KW-0456">Lyase</keyword>
<dbReference type="Pfam" id="PF01053">
    <property type="entry name" value="Cys_Met_Meta_PP"/>
    <property type="match status" value="1"/>
</dbReference>
<dbReference type="NCBIfam" id="NF005695">
    <property type="entry name" value="PRK07503.1"/>
    <property type="match status" value="1"/>
</dbReference>
<evidence type="ECO:0000256" key="8">
    <source>
        <dbReference type="RuleBase" id="RU362118"/>
    </source>
</evidence>
<dbReference type="Gene3D" id="3.90.1150.10">
    <property type="entry name" value="Aspartate Aminotransferase, domain 1"/>
    <property type="match status" value="1"/>
</dbReference>
<evidence type="ECO:0000256" key="2">
    <source>
        <dbReference type="ARBA" id="ARBA00008667"/>
    </source>
</evidence>
<sequence>MRDSNSPSGFATRAIHHGYDPLDHGGSLAPPVHMTSTFVFGSADQGGAIFAGEAPGHVYSRISNPTLDLLEQRMASLEGAEAGLATGSGIGAITASLWTILQPGDEIIVDETLYGCTFSFLHHGLEKFGVIVTHCDLTEPDTLRRAISNRTKVVYFETPANPNMRLVDIDAIAKIAKSADALVMVDNTYATPVLTRPIERGADLVVHSATKYLGGHGDLVGGIVVGCKELIDEIRLYGLKDMTGAVMAPMTAMLILRGLKTLELRMERHCSSAQTVAEALASHPAVASVLYPGLSSFAQRELADLQMTTEAGPAYGGMIALELHGGIEAGKALIDGLSMIHCAVSLGDAETLIQHPASMTHSPYTPEERIRHGISDGLVRLSVGLEAVDDIIADLIVSLDALSAPSLLAAAE</sequence>
<evidence type="ECO:0000256" key="4">
    <source>
        <dbReference type="ARBA" id="ARBA00019040"/>
    </source>
</evidence>